<organism evidence="1 2">
    <name type="scientific">Spirosoma linguale (strain ATCC 33905 / DSM 74 / LMG 10896 / Claus 1)</name>
    <dbReference type="NCBI Taxonomy" id="504472"/>
    <lineage>
        <taxon>Bacteria</taxon>
        <taxon>Pseudomonadati</taxon>
        <taxon>Bacteroidota</taxon>
        <taxon>Cytophagia</taxon>
        <taxon>Cytophagales</taxon>
        <taxon>Cytophagaceae</taxon>
        <taxon>Spirosoma</taxon>
    </lineage>
</organism>
<dbReference type="EMBL" id="CP001769">
    <property type="protein sequence ID" value="ADB38652.1"/>
    <property type="molecule type" value="Genomic_DNA"/>
</dbReference>
<dbReference type="RefSeq" id="WP_012927186.1">
    <property type="nucleotide sequence ID" value="NC_013730.1"/>
</dbReference>
<evidence type="ECO:0000313" key="2">
    <source>
        <dbReference type="Proteomes" id="UP000002028"/>
    </source>
</evidence>
<dbReference type="KEGG" id="sli:Slin_2636"/>
<dbReference type="AlphaFoldDB" id="D2QHJ2"/>
<dbReference type="Proteomes" id="UP000002028">
    <property type="component" value="Chromosome"/>
</dbReference>
<gene>
    <name evidence="1" type="ordered locus">Slin_2636</name>
</gene>
<dbReference type="HOGENOM" id="CLU_2453107_0_0_10"/>
<name>D2QHJ2_SPILD</name>
<evidence type="ECO:0000313" key="1">
    <source>
        <dbReference type="EMBL" id="ADB38652.1"/>
    </source>
</evidence>
<protein>
    <submittedName>
        <fullName evidence="1">Uncharacterized protein</fullName>
    </submittedName>
</protein>
<keyword evidence="2" id="KW-1185">Reference proteome</keyword>
<proteinExistence type="predicted"/>
<reference evidence="1 2" key="1">
    <citation type="journal article" date="2010" name="Stand. Genomic Sci.">
        <title>Complete genome sequence of Spirosoma linguale type strain (1).</title>
        <authorList>
            <person name="Lail K."/>
            <person name="Sikorski J."/>
            <person name="Saunders E."/>
            <person name="Lapidus A."/>
            <person name="Glavina Del Rio T."/>
            <person name="Copeland A."/>
            <person name="Tice H."/>
            <person name="Cheng J.-F."/>
            <person name="Lucas S."/>
            <person name="Nolan M."/>
            <person name="Bruce D."/>
            <person name="Goodwin L."/>
            <person name="Pitluck S."/>
            <person name="Ivanova N."/>
            <person name="Mavromatis K."/>
            <person name="Ovchinnikova G."/>
            <person name="Pati A."/>
            <person name="Chen A."/>
            <person name="Palaniappan K."/>
            <person name="Land M."/>
            <person name="Hauser L."/>
            <person name="Chang Y.-J."/>
            <person name="Jeffries C.D."/>
            <person name="Chain P."/>
            <person name="Brettin T."/>
            <person name="Detter J.C."/>
            <person name="Schuetze A."/>
            <person name="Rohde M."/>
            <person name="Tindall B.J."/>
            <person name="Goeker M."/>
            <person name="Bristow J."/>
            <person name="Eisen J.A."/>
            <person name="Markowitz V."/>
            <person name="Hugenholtz P."/>
            <person name="Kyrpides N.C."/>
            <person name="Klenk H.-P."/>
            <person name="Chen F."/>
        </authorList>
    </citation>
    <scope>NUCLEOTIDE SEQUENCE [LARGE SCALE GENOMIC DNA]</scope>
    <source>
        <strain evidence="2">ATCC 33905 / DSM 74 / LMG 10896 / Claus 1</strain>
    </source>
</reference>
<accession>D2QHJ2</accession>
<sequence length="89" mass="10279">MNDQAVLSTVASKLIDRWKTVMTEGQKAKNAQNELVVNIYQQERQFLEKLIDDVSQALPTPLAEWEAYKERPAPDILFSPDSTFVQHRF</sequence>